<evidence type="ECO:0008006" key="3">
    <source>
        <dbReference type="Google" id="ProtNLM"/>
    </source>
</evidence>
<dbReference type="PROSITE" id="PS51257">
    <property type="entry name" value="PROKAR_LIPOPROTEIN"/>
    <property type="match status" value="1"/>
</dbReference>
<gene>
    <name evidence="1" type="ORF">BTO22_06080</name>
</gene>
<dbReference type="Gene3D" id="3.15.10.40">
    <property type="entry name" value="Uncharacterised protein PF07273, DUF1439"/>
    <property type="match status" value="1"/>
</dbReference>
<dbReference type="OrthoDB" id="5688063at2"/>
<protein>
    <recommendedName>
        <fullName evidence="3">DUF1439 domain-containing protein</fullName>
    </recommendedName>
</protein>
<proteinExistence type="predicted"/>
<dbReference type="Pfam" id="PF07273">
    <property type="entry name" value="DUF1439"/>
    <property type="match status" value="1"/>
</dbReference>
<accession>A0A2S7XCU4</accession>
<dbReference type="Proteomes" id="UP000239263">
    <property type="component" value="Unassembled WGS sequence"/>
</dbReference>
<dbReference type="RefSeq" id="WP_105054710.1">
    <property type="nucleotide sequence ID" value="NZ_CAWNRT010000001.1"/>
</dbReference>
<reference evidence="1 2" key="1">
    <citation type="submission" date="2016-12" db="EMBL/GenBank/DDBJ databases">
        <title>Diversity of luminous bacteria.</title>
        <authorList>
            <person name="Yoshizawa S."/>
            <person name="Kogure K."/>
        </authorList>
    </citation>
    <scope>NUCLEOTIDE SEQUENCE [LARGE SCALE GENOMIC DNA]</scope>
    <source>
        <strain evidence="1 2">ATCC 33715</strain>
    </source>
</reference>
<evidence type="ECO:0000313" key="1">
    <source>
        <dbReference type="EMBL" id="PQJ89179.1"/>
    </source>
</evidence>
<evidence type="ECO:0000313" key="2">
    <source>
        <dbReference type="Proteomes" id="UP000239263"/>
    </source>
</evidence>
<comment type="caution">
    <text evidence="1">The sequence shown here is derived from an EMBL/GenBank/DDBJ whole genome shotgun (WGS) entry which is preliminary data.</text>
</comment>
<organism evidence="1 2">
    <name type="scientific">Aliivibrio sifiae</name>
    <dbReference type="NCBI Taxonomy" id="566293"/>
    <lineage>
        <taxon>Bacteria</taxon>
        <taxon>Pseudomonadati</taxon>
        <taxon>Pseudomonadota</taxon>
        <taxon>Gammaproteobacteria</taxon>
        <taxon>Vibrionales</taxon>
        <taxon>Vibrionaceae</taxon>
        <taxon>Aliivibrio</taxon>
    </lineage>
</organism>
<dbReference type="InterPro" id="IPR010835">
    <property type="entry name" value="DUF1439"/>
</dbReference>
<dbReference type="EMBL" id="MSCO01000001">
    <property type="protein sequence ID" value="PQJ89179.1"/>
    <property type="molecule type" value="Genomic_DNA"/>
</dbReference>
<name>A0A2S7XCU4_9GAMM</name>
<sequence>MNLKKLVLSILLFNVMIISGCTSYSITEKEMTDYLSDEIHVEKSVGIPGFLYAQVNVENVDVHIGRIDSNRISVFANTTAEIQMMAEIKQNLNLTLEFSAVPEYDKDAGEIYLKSLRLEKFEDKNKQLSPDLVTLLKPAVSMIGYALSNEPAYKLSSDKLKESLIKSAKPNLVIKNHKLVIELFD</sequence>
<dbReference type="AlphaFoldDB" id="A0A2S7XCU4"/>